<dbReference type="InterPro" id="IPR017871">
    <property type="entry name" value="ABC_transporter-like_CS"/>
</dbReference>
<comment type="caution">
    <text evidence="11">The sequence shown here is derived from an EMBL/GenBank/DDBJ whole genome shotgun (WGS) entry which is preliminary data.</text>
</comment>
<dbReference type="GO" id="GO:0016887">
    <property type="term" value="F:ATP hydrolysis activity"/>
    <property type="evidence" value="ECO:0007669"/>
    <property type="project" value="InterPro"/>
</dbReference>
<dbReference type="InterPro" id="IPR003593">
    <property type="entry name" value="AAA+_ATPase"/>
</dbReference>
<sequence>MDATAPGEPPIRFERFTFRYPPVAGAAPVTALEEISLEVAAGEFLGITGSTGSGKSTLCLAIAGLVPQETGGIVGGSVVVTGWDTRYTPVPQLATRVGVVFQDPESNLVGLSVEDEVAFGPENLGIPPAEIARRVDWALEVVGLSHERNRLSAHLSGGQKQRLAIAAVLAMQPQILVLDEPTAQLDPVGKEEVIAAVERLRQELGRRLTIVLVESDTELLSRFADRIVVLHAGRVALEGSPRAVFSRTQELAALGIRIPPLAELAARLNRALGAELSFLSQTEAEAALARLLEQTGLTRSNDQPPRAGHQERPAAEPVPAPRQARAGSLLTLARERDDQTLHAREPASLIEIEDARYRYGGVYPALNGVSLRIGAGEFLALIGPNGSGKTTLAKHCNGLLRPESGRVLVAGQDTRTTHVGQLARTVGYAFQNPDHQLFLPSVAEELAYGPRNLGLRGPELRARVDEALERFGLAELRNRHPTLLGRGLRQLVAIAAVYALSPRLLILDEPTGGLDGHATGRLMATLEELVAEGRSVLLITHDLRLVAEHARRVVLVHEGRILGDGPPRQILTDEALLARAGMAPLTIARLSRGLSRYGILPSLTEAELAEAVLARLAAGTGHSGLTREGGPG</sequence>
<evidence type="ECO:0000256" key="7">
    <source>
        <dbReference type="ARBA" id="ARBA00022967"/>
    </source>
</evidence>
<dbReference type="PROSITE" id="PS00211">
    <property type="entry name" value="ABC_TRANSPORTER_1"/>
    <property type="match status" value="1"/>
</dbReference>
<keyword evidence="4" id="KW-1003">Cell membrane</keyword>
<accession>A0A831WYJ9</accession>
<evidence type="ECO:0000256" key="4">
    <source>
        <dbReference type="ARBA" id="ARBA00022475"/>
    </source>
</evidence>
<dbReference type="FunFam" id="3.40.50.300:FF:000224">
    <property type="entry name" value="Energy-coupling factor transporter ATP-binding protein EcfA"/>
    <property type="match status" value="2"/>
</dbReference>
<dbReference type="SUPFAM" id="SSF52540">
    <property type="entry name" value="P-loop containing nucleoside triphosphate hydrolases"/>
    <property type="match status" value="2"/>
</dbReference>
<dbReference type="InterPro" id="IPR050095">
    <property type="entry name" value="ECF_ABC_transporter_ATP-bd"/>
</dbReference>
<evidence type="ECO:0000256" key="8">
    <source>
        <dbReference type="ARBA" id="ARBA00023136"/>
    </source>
</evidence>
<dbReference type="GO" id="GO:0042626">
    <property type="term" value="F:ATPase-coupled transmembrane transporter activity"/>
    <property type="evidence" value="ECO:0007669"/>
    <property type="project" value="TreeGrafter"/>
</dbReference>
<proteinExistence type="inferred from homology"/>
<dbReference type="AlphaFoldDB" id="A0A831WYJ9"/>
<protein>
    <submittedName>
        <fullName evidence="11">ATP-binding cassette domain-containing protein</fullName>
    </submittedName>
</protein>
<evidence type="ECO:0000256" key="5">
    <source>
        <dbReference type="ARBA" id="ARBA00022741"/>
    </source>
</evidence>
<dbReference type="GO" id="GO:0043190">
    <property type="term" value="C:ATP-binding cassette (ABC) transporter complex"/>
    <property type="evidence" value="ECO:0007669"/>
    <property type="project" value="TreeGrafter"/>
</dbReference>
<keyword evidence="3" id="KW-0813">Transport</keyword>
<dbReference type="EMBL" id="DSIY01000143">
    <property type="protein sequence ID" value="HEG90953.1"/>
    <property type="molecule type" value="Genomic_DNA"/>
</dbReference>
<keyword evidence="7" id="KW-1278">Translocase</keyword>
<dbReference type="InterPro" id="IPR027417">
    <property type="entry name" value="P-loop_NTPase"/>
</dbReference>
<evidence type="ECO:0000256" key="3">
    <source>
        <dbReference type="ARBA" id="ARBA00022448"/>
    </source>
</evidence>
<keyword evidence="5" id="KW-0547">Nucleotide-binding</keyword>
<dbReference type="GO" id="GO:0005524">
    <property type="term" value="F:ATP binding"/>
    <property type="evidence" value="ECO:0007669"/>
    <property type="project" value="UniProtKB-KW"/>
</dbReference>
<evidence type="ECO:0000313" key="11">
    <source>
        <dbReference type="EMBL" id="HEG90953.1"/>
    </source>
</evidence>
<reference evidence="11" key="1">
    <citation type="journal article" date="2020" name="mSystems">
        <title>Genome- and Community-Level Interaction Insights into Carbon Utilization and Element Cycling Functions of Hydrothermarchaeota in Hydrothermal Sediment.</title>
        <authorList>
            <person name="Zhou Z."/>
            <person name="Liu Y."/>
            <person name="Xu W."/>
            <person name="Pan J."/>
            <person name="Luo Z.H."/>
            <person name="Li M."/>
        </authorList>
    </citation>
    <scope>NUCLEOTIDE SEQUENCE [LARGE SCALE GENOMIC DNA]</scope>
    <source>
        <strain evidence="11">SpSt-210</strain>
    </source>
</reference>
<evidence type="ECO:0000259" key="10">
    <source>
        <dbReference type="PROSITE" id="PS50893"/>
    </source>
</evidence>
<dbReference type="Pfam" id="PF00005">
    <property type="entry name" value="ABC_tran"/>
    <property type="match status" value="2"/>
</dbReference>
<dbReference type="Gene3D" id="3.40.50.300">
    <property type="entry name" value="P-loop containing nucleotide triphosphate hydrolases"/>
    <property type="match status" value="2"/>
</dbReference>
<evidence type="ECO:0000256" key="6">
    <source>
        <dbReference type="ARBA" id="ARBA00022840"/>
    </source>
</evidence>
<name>A0A831WYJ9_9BACT</name>
<dbReference type="PANTHER" id="PTHR43553">
    <property type="entry name" value="HEAVY METAL TRANSPORTER"/>
    <property type="match status" value="1"/>
</dbReference>
<evidence type="ECO:0000256" key="1">
    <source>
        <dbReference type="ARBA" id="ARBA00004236"/>
    </source>
</evidence>
<keyword evidence="8" id="KW-0472">Membrane</keyword>
<dbReference type="NCBIfam" id="NF010167">
    <property type="entry name" value="PRK13648.1"/>
    <property type="match status" value="2"/>
</dbReference>
<comment type="similarity">
    <text evidence="2">Belongs to the ABC transporter superfamily.</text>
</comment>
<feature type="region of interest" description="Disordered" evidence="9">
    <location>
        <begin position="296"/>
        <end position="323"/>
    </location>
</feature>
<dbReference type="PROSITE" id="PS50893">
    <property type="entry name" value="ABC_TRANSPORTER_2"/>
    <property type="match status" value="2"/>
</dbReference>
<dbReference type="InterPro" id="IPR015856">
    <property type="entry name" value="ABC_transpr_CbiO/EcfA_su"/>
</dbReference>
<dbReference type="SMART" id="SM00382">
    <property type="entry name" value="AAA"/>
    <property type="match status" value="2"/>
</dbReference>
<dbReference type="CDD" id="cd03225">
    <property type="entry name" value="ABC_cobalt_CbiO_domain1"/>
    <property type="match status" value="2"/>
</dbReference>
<gene>
    <name evidence="11" type="ORF">ENP34_05880</name>
</gene>
<feature type="domain" description="ABC transporter" evidence="10">
    <location>
        <begin position="350"/>
        <end position="583"/>
    </location>
</feature>
<feature type="domain" description="ABC transporter" evidence="10">
    <location>
        <begin position="11"/>
        <end position="257"/>
    </location>
</feature>
<dbReference type="PANTHER" id="PTHR43553:SF24">
    <property type="entry name" value="ENERGY-COUPLING FACTOR TRANSPORTER ATP-BINDING PROTEIN ECFA1"/>
    <property type="match status" value="1"/>
</dbReference>
<evidence type="ECO:0000256" key="2">
    <source>
        <dbReference type="ARBA" id="ARBA00005417"/>
    </source>
</evidence>
<organism evidence="11">
    <name type="scientific">Thermorudis peleae</name>
    <dbReference type="NCBI Taxonomy" id="1382356"/>
    <lineage>
        <taxon>Bacteria</taxon>
        <taxon>Pseudomonadati</taxon>
        <taxon>Thermomicrobiota</taxon>
        <taxon>Thermomicrobia</taxon>
        <taxon>Thermomicrobia incertae sedis</taxon>
        <taxon>Thermorudis</taxon>
    </lineage>
</organism>
<keyword evidence="6 11" id="KW-0067">ATP-binding</keyword>
<comment type="subcellular location">
    <subcellularLocation>
        <location evidence="1">Cell membrane</location>
    </subcellularLocation>
</comment>
<evidence type="ECO:0000256" key="9">
    <source>
        <dbReference type="SAM" id="MobiDB-lite"/>
    </source>
</evidence>
<dbReference type="InterPro" id="IPR003439">
    <property type="entry name" value="ABC_transporter-like_ATP-bd"/>
</dbReference>